<evidence type="ECO:0000313" key="3">
    <source>
        <dbReference type="EMBL" id="EMF57355.1"/>
    </source>
</evidence>
<name>M3FWI4_9ACTN</name>
<dbReference type="PANTHER" id="PTHR48105">
    <property type="entry name" value="THIOREDOXIN REDUCTASE 1-RELATED-RELATED"/>
    <property type="match status" value="1"/>
</dbReference>
<dbReference type="Proteomes" id="UP000030760">
    <property type="component" value="Unassembled WGS sequence"/>
</dbReference>
<reference evidence="4" key="1">
    <citation type="journal article" date="2013" name="Genome Announc.">
        <title>Draft Genome Sequence of Streptomyces bottropensis ATCC 25435, a Bottromycin-Producing Actinomycete.</title>
        <authorList>
            <person name="Zhang H."/>
            <person name="Zhou W."/>
            <person name="Zhuang Y."/>
            <person name="Liang X."/>
            <person name="Liu T."/>
        </authorList>
    </citation>
    <scope>NUCLEOTIDE SEQUENCE [LARGE SCALE GENOMIC DNA]</scope>
    <source>
        <strain evidence="4">ATCC 25435</strain>
    </source>
</reference>
<gene>
    <name evidence="3" type="ORF">SBD_0027</name>
</gene>
<dbReference type="Gene3D" id="3.50.50.60">
    <property type="entry name" value="FAD/NAD(P)-binding domain"/>
    <property type="match status" value="1"/>
</dbReference>
<accession>M3FWI4</accession>
<dbReference type="GO" id="GO:0016491">
    <property type="term" value="F:oxidoreductase activity"/>
    <property type="evidence" value="ECO:0007669"/>
    <property type="project" value="UniProtKB-KW"/>
</dbReference>
<keyword evidence="1" id="KW-0285">Flavoprotein</keyword>
<organism evidence="3 4">
    <name type="scientific">Streptomyces bottropensis ATCC 25435</name>
    <dbReference type="NCBI Taxonomy" id="1054862"/>
    <lineage>
        <taxon>Bacteria</taxon>
        <taxon>Bacillati</taxon>
        <taxon>Actinomycetota</taxon>
        <taxon>Actinomycetes</taxon>
        <taxon>Kitasatosporales</taxon>
        <taxon>Streptomycetaceae</taxon>
        <taxon>Streptomyces</taxon>
    </lineage>
</organism>
<dbReference type="SUPFAM" id="SSF51905">
    <property type="entry name" value="FAD/NAD(P)-binding domain"/>
    <property type="match status" value="1"/>
</dbReference>
<evidence type="ECO:0000256" key="2">
    <source>
        <dbReference type="ARBA" id="ARBA00023002"/>
    </source>
</evidence>
<keyword evidence="2" id="KW-0560">Oxidoreductase</keyword>
<dbReference type="PRINTS" id="PR00469">
    <property type="entry name" value="PNDRDTASEII"/>
</dbReference>
<dbReference type="AlphaFoldDB" id="M3FWI4"/>
<sequence length="73" mass="7283">MSGTTADGVRDVVIIGSGPAVYTAALYTALAELRPLVFGGAIFAGGALTTTTEVENFPGFPVDQGGPPPPAHP</sequence>
<evidence type="ECO:0000256" key="1">
    <source>
        <dbReference type="ARBA" id="ARBA00022630"/>
    </source>
</evidence>
<proteinExistence type="predicted"/>
<dbReference type="InterPro" id="IPR036188">
    <property type="entry name" value="FAD/NAD-bd_sf"/>
</dbReference>
<dbReference type="EMBL" id="KB405056">
    <property type="protein sequence ID" value="EMF57355.1"/>
    <property type="molecule type" value="Genomic_DNA"/>
</dbReference>
<protein>
    <submittedName>
        <fullName evidence="3">Putative thioredoxin reductase</fullName>
    </submittedName>
</protein>
<evidence type="ECO:0000313" key="4">
    <source>
        <dbReference type="Proteomes" id="UP000030760"/>
    </source>
</evidence>
<dbReference type="InterPro" id="IPR050097">
    <property type="entry name" value="Ferredoxin-NADP_redctase_2"/>
</dbReference>